<keyword evidence="6" id="KW-1185">Reference proteome</keyword>
<dbReference type="VEuPathDB" id="VectorBase:PPAPM1_005131"/>
<feature type="compositionally biased region" description="Polar residues" evidence="4">
    <location>
        <begin position="34"/>
        <end position="50"/>
    </location>
</feature>
<dbReference type="EnsemblMetazoa" id="PPAI003572-RA">
    <property type="protein sequence ID" value="PPAI003572-PA"/>
    <property type="gene ID" value="PPAI003572"/>
</dbReference>
<name>A0A1B0D7P9_PHLPP</name>
<dbReference type="GO" id="GO:0003777">
    <property type="term" value="F:microtubule motor activity"/>
    <property type="evidence" value="ECO:0007669"/>
    <property type="project" value="InterPro"/>
</dbReference>
<evidence type="ECO:0000256" key="2">
    <source>
        <dbReference type="ARBA" id="ARBA00022840"/>
    </source>
</evidence>
<keyword evidence="1 3" id="KW-0547">Nucleotide-binding</keyword>
<dbReference type="VEuPathDB" id="VectorBase:PPAI003572"/>
<dbReference type="GO" id="GO:0008017">
    <property type="term" value="F:microtubule binding"/>
    <property type="evidence" value="ECO:0007669"/>
    <property type="project" value="InterPro"/>
</dbReference>
<evidence type="ECO:0000256" key="4">
    <source>
        <dbReference type="SAM" id="MobiDB-lite"/>
    </source>
</evidence>
<dbReference type="Proteomes" id="UP000092462">
    <property type="component" value="Unassembled WGS sequence"/>
</dbReference>
<evidence type="ECO:0000256" key="1">
    <source>
        <dbReference type="ARBA" id="ARBA00022741"/>
    </source>
</evidence>
<dbReference type="SMART" id="SM00129">
    <property type="entry name" value="KISc"/>
    <property type="match status" value="1"/>
</dbReference>
<dbReference type="Gene3D" id="3.40.850.10">
    <property type="entry name" value="Kinesin motor domain"/>
    <property type="match status" value="1"/>
</dbReference>
<evidence type="ECO:0000313" key="6">
    <source>
        <dbReference type="Proteomes" id="UP000092462"/>
    </source>
</evidence>
<feature type="region of interest" description="Disordered" evidence="4">
    <location>
        <begin position="1"/>
        <end position="78"/>
    </location>
</feature>
<dbReference type="PANTHER" id="PTHR47117">
    <property type="entry name" value="STAR-RELATED LIPID TRANSFER PROTEIN 9"/>
    <property type="match status" value="1"/>
</dbReference>
<accession>A0A1B0D7P9</accession>
<comment type="similarity">
    <text evidence="3">Belongs to the TRAFAC class myosin-kinesin ATPase superfamily. Kinesin family.</text>
</comment>
<feature type="compositionally biased region" description="Polar residues" evidence="4">
    <location>
        <begin position="59"/>
        <end position="71"/>
    </location>
</feature>
<dbReference type="Pfam" id="PF00225">
    <property type="entry name" value="Kinesin"/>
    <property type="match status" value="1"/>
</dbReference>
<dbReference type="GO" id="GO:0005524">
    <property type="term" value="F:ATP binding"/>
    <property type="evidence" value="ECO:0007669"/>
    <property type="project" value="UniProtKB-UniRule"/>
</dbReference>
<dbReference type="EMBL" id="AJVK01027095">
    <property type="status" value="NOT_ANNOTATED_CDS"/>
    <property type="molecule type" value="Genomic_DNA"/>
</dbReference>
<dbReference type="InterPro" id="IPR027417">
    <property type="entry name" value="P-loop_NTPase"/>
</dbReference>
<evidence type="ECO:0000313" key="5">
    <source>
        <dbReference type="EnsemblMetazoa" id="PPAI003572-PA"/>
    </source>
</evidence>
<organism evidence="5 6">
    <name type="scientific">Phlebotomus papatasi</name>
    <name type="common">Sandfly</name>
    <dbReference type="NCBI Taxonomy" id="29031"/>
    <lineage>
        <taxon>Eukaryota</taxon>
        <taxon>Metazoa</taxon>
        <taxon>Ecdysozoa</taxon>
        <taxon>Arthropoda</taxon>
        <taxon>Hexapoda</taxon>
        <taxon>Insecta</taxon>
        <taxon>Pterygota</taxon>
        <taxon>Neoptera</taxon>
        <taxon>Endopterygota</taxon>
        <taxon>Diptera</taxon>
        <taxon>Nematocera</taxon>
        <taxon>Psychodoidea</taxon>
        <taxon>Psychodidae</taxon>
        <taxon>Phlebotomus</taxon>
        <taxon>Phlebotomus</taxon>
    </lineage>
</organism>
<dbReference type="InterPro" id="IPR001752">
    <property type="entry name" value="Kinesin_motor_dom"/>
</dbReference>
<dbReference type="PROSITE" id="PS50067">
    <property type="entry name" value="KINESIN_MOTOR_2"/>
    <property type="match status" value="1"/>
</dbReference>
<protein>
    <submittedName>
        <fullName evidence="5">Uncharacterized protein</fullName>
    </submittedName>
</protein>
<dbReference type="SUPFAM" id="SSF52540">
    <property type="entry name" value="P-loop containing nucleoside triphosphate hydrolases"/>
    <property type="match status" value="1"/>
</dbReference>
<reference evidence="5" key="1">
    <citation type="submission" date="2022-08" db="UniProtKB">
        <authorList>
            <consortium name="EnsemblMetazoa"/>
        </authorList>
    </citation>
    <scope>IDENTIFICATION</scope>
    <source>
        <strain evidence="5">Israel</strain>
    </source>
</reference>
<evidence type="ECO:0000256" key="3">
    <source>
        <dbReference type="PROSITE-ProRule" id="PRU00283"/>
    </source>
</evidence>
<feature type="binding site" evidence="3">
    <location>
        <begin position="208"/>
        <end position="215"/>
    </location>
    <ligand>
        <name>ATP</name>
        <dbReference type="ChEBI" id="CHEBI:30616"/>
    </ligand>
</feature>
<dbReference type="GO" id="GO:0007018">
    <property type="term" value="P:microtubule-based movement"/>
    <property type="evidence" value="ECO:0007669"/>
    <property type="project" value="InterPro"/>
</dbReference>
<dbReference type="InterPro" id="IPR036961">
    <property type="entry name" value="Kinesin_motor_dom_sf"/>
</dbReference>
<keyword evidence="3" id="KW-0505">Motor protein</keyword>
<proteinExistence type="inferred from homology"/>
<sequence>MSCRNTPRTPKNPLKCATPKSSNKPPRKREVSNEAGSTGKFLNTAFSLESRSARKRANPPSNDPFQTPTTTPKRENPRYYFTPECFANVSLDASVRSARKTPAAQEQEPEVSNLTVAVRVRPMNKRELTVPSISNIIHVKNNEVTVLAGSSADSSAGITREFAYDCAFWSCNSQHQEYADQKVIFESIGMPLVDKAFEGYNVCLFAYGQTSSGKSYSMMGIDAGE</sequence>
<keyword evidence="2 3" id="KW-0067">ATP-binding</keyword>
<dbReference type="AlphaFoldDB" id="A0A1B0D7P9"/>